<keyword evidence="4" id="KW-0813">Transport</keyword>
<keyword evidence="4" id="KW-0186">Copper</keyword>
<evidence type="ECO:0000256" key="1">
    <source>
        <dbReference type="ARBA" id="ARBA00022692"/>
    </source>
</evidence>
<feature type="transmembrane region" description="Helical" evidence="4">
    <location>
        <begin position="83"/>
        <end position="108"/>
    </location>
</feature>
<sequence>MDHSMHDMTNMGASASSTIMSMAASATMSMASATGTAVTTTHDMSDMDMSGMSGMSMTMGTFHWSSSGDGIWFDAWVPKSEGAYIGACFGLFFFAILSRGLPALEAYFIAWKNLRDNRVAGNQLQSTVVRTDIEKSSNSTNDSSSQSFNPNAYPTPLRLPAVPPFSWSTDTVRSFLSAFSSFVSYLLMMVVMTGNGGFFVVIVIGVFFGEMAFGRFRALGGLMDDHAH</sequence>
<reference evidence="5" key="1">
    <citation type="submission" date="2020-12" db="EMBL/GenBank/DDBJ databases">
        <title>Metabolic potential, ecology and presence of endohyphal bacteria is reflected in genomic diversity of Mucoromycotina.</title>
        <authorList>
            <person name="Muszewska A."/>
            <person name="Okrasinska A."/>
            <person name="Steczkiewicz K."/>
            <person name="Drgas O."/>
            <person name="Orlowska M."/>
            <person name="Perlinska-Lenart U."/>
            <person name="Aleksandrzak-Piekarczyk T."/>
            <person name="Szatraj K."/>
            <person name="Zielenkiewicz U."/>
            <person name="Pilsyk S."/>
            <person name="Malc E."/>
            <person name="Mieczkowski P."/>
            <person name="Kruszewska J.S."/>
            <person name="Biernat P."/>
            <person name="Pawlowska J."/>
        </authorList>
    </citation>
    <scope>NUCLEOTIDE SEQUENCE</scope>
    <source>
        <strain evidence="5">CBS 226.32</strain>
    </source>
</reference>
<dbReference type="GO" id="GO:0005375">
    <property type="term" value="F:copper ion transmembrane transporter activity"/>
    <property type="evidence" value="ECO:0007669"/>
    <property type="project" value="UniProtKB-UniRule"/>
</dbReference>
<gene>
    <name evidence="5" type="ORF">INT46_006459</name>
</gene>
<dbReference type="Proteomes" id="UP000650833">
    <property type="component" value="Unassembled WGS sequence"/>
</dbReference>
<keyword evidence="6" id="KW-1185">Reference proteome</keyword>
<comment type="caution">
    <text evidence="5">The sequence shown here is derived from an EMBL/GenBank/DDBJ whole genome shotgun (WGS) entry which is preliminary data.</text>
</comment>
<dbReference type="EMBL" id="JAEPRC010000655">
    <property type="protein sequence ID" value="KAG2193359.1"/>
    <property type="molecule type" value="Genomic_DNA"/>
</dbReference>
<comment type="subcellular location">
    <subcellularLocation>
        <location evidence="4">Membrane</location>
        <topology evidence="4">Multi-pass membrane protein</topology>
    </subcellularLocation>
</comment>
<keyword evidence="4" id="KW-0406">Ion transport</keyword>
<keyword evidence="4" id="KW-0187">Copper transport</keyword>
<proteinExistence type="inferred from homology"/>
<dbReference type="OrthoDB" id="73901at2759"/>
<evidence type="ECO:0000256" key="4">
    <source>
        <dbReference type="RuleBase" id="RU367022"/>
    </source>
</evidence>
<comment type="similarity">
    <text evidence="4">Belongs to the copper transporter (Ctr) (TC 1.A.56) family. SLC31A subfamily.</text>
</comment>
<dbReference type="InterPro" id="IPR007274">
    <property type="entry name" value="Cop_transporter"/>
</dbReference>
<evidence type="ECO:0000313" key="6">
    <source>
        <dbReference type="Proteomes" id="UP000650833"/>
    </source>
</evidence>
<evidence type="ECO:0000256" key="3">
    <source>
        <dbReference type="ARBA" id="ARBA00023136"/>
    </source>
</evidence>
<name>A0A8H7UWM1_9FUNG</name>
<evidence type="ECO:0000256" key="2">
    <source>
        <dbReference type="ARBA" id="ARBA00022989"/>
    </source>
</evidence>
<dbReference type="GO" id="GO:0016020">
    <property type="term" value="C:membrane"/>
    <property type="evidence" value="ECO:0007669"/>
    <property type="project" value="UniProtKB-SubCell"/>
</dbReference>
<dbReference type="Pfam" id="PF04145">
    <property type="entry name" value="Ctr"/>
    <property type="match status" value="1"/>
</dbReference>
<organism evidence="5 6">
    <name type="scientific">Mucor plumbeus</name>
    <dbReference type="NCBI Taxonomy" id="97098"/>
    <lineage>
        <taxon>Eukaryota</taxon>
        <taxon>Fungi</taxon>
        <taxon>Fungi incertae sedis</taxon>
        <taxon>Mucoromycota</taxon>
        <taxon>Mucoromycotina</taxon>
        <taxon>Mucoromycetes</taxon>
        <taxon>Mucorales</taxon>
        <taxon>Mucorineae</taxon>
        <taxon>Mucoraceae</taxon>
        <taxon>Mucor</taxon>
    </lineage>
</organism>
<dbReference type="AlphaFoldDB" id="A0A8H7UWM1"/>
<accession>A0A8H7UWM1</accession>
<keyword evidence="1 4" id="KW-0812">Transmembrane</keyword>
<keyword evidence="2 4" id="KW-1133">Transmembrane helix</keyword>
<keyword evidence="3 4" id="KW-0472">Membrane</keyword>
<feature type="transmembrane region" description="Helical" evidence="4">
    <location>
        <begin position="182"/>
        <end position="208"/>
    </location>
</feature>
<dbReference type="PANTHER" id="PTHR12483">
    <property type="entry name" value="SOLUTE CARRIER FAMILY 31 COPPER TRANSPORTERS"/>
    <property type="match status" value="1"/>
</dbReference>
<evidence type="ECO:0000313" key="5">
    <source>
        <dbReference type="EMBL" id="KAG2193359.1"/>
    </source>
</evidence>
<protein>
    <recommendedName>
        <fullName evidence="4">Copper transport protein</fullName>
    </recommendedName>
</protein>